<organism evidence="6 7">
    <name type="scientific">Panaeolus cyanescens</name>
    <dbReference type="NCBI Taxonomy" id="181874"/>
    <lineage>
        <taxon>Eukaryota</taxon>
        <taxon>Fungi</taxon>
        <taxon>Dikarya</taxon>
        <taxon>Basidiomycota</taxon>
        <taxon>Agaricomycotina</taxon>
        <taxon>Agaricomycetes</taxon>
        <taxon>Agaricomycetidae</taxon>
        <taxon>Agaricales</taxon>
        <taxon>Agaricineae</taxon>
        <taxon>Galeropsidaceae</taxon>
        <taxon>Panaeolus</taxon>
    </lineage>
</organism>
<reference evidence="6 7" key="1">
    <citation type="journal article" date="2018" name="Evol. Lett.">
        <title>Horizontal gene cluster transfer increased hallucinogenic mushroom diversity.</title>
        <authorList>
            <person name="Reynolds H.T."/>
            <person name="Vijayakumar V."/>
            <person name="Gluck-Thaler E."/>
            <person name="Korotkin H.B."/>
            <person name="Matheny P.B."/>
            <person name="Slot J.C."/>
        </authorList>
    </citation>
    <scope>NUCLEOTIDE SEQUENCE [LARGE SCALE GENOMIC DNA]</scope>
    <source>
        <strain evidence="6 7">2629</strain>
    </source>
</reference>
<dbReference type="Gene3D" id="3.30.930.10">
    <property type="entry name" value="Bira Bifunctional Protein, Domain 2"/>
    <property type="match status" value="1"/>
</dbReference>
<dbReference type="PANTHER" id="PTHR12561">
    <property type="entry name" value="LIPOATE-PROTEIN LIGASE"/>
    <property type="match status" value="1"/>
</dbReference>
<accession>A0A409VYL6</accession>
<comment type="caution">
    <text evidence="6">The sequence shown here is derived from an EMBL/GenBank/DDBJ whole genome shotgun (WGS) entry which is preliminary data.</text>
</comment>
<keyword evidence="7" id="KW-1185">Reference proteome</keyword>
<dbReference type="GO" id="GO:0009249">
    <property type="term" value="P:protein lipoylation"/>
    <property type="evidence" value="ECO:0007669"/>
    <property type="project" value="InterPro"/>
</dbReference>
<evidence type="ECO:0000259" key="5">
    <source>
        <dbReference type="Pfam" id="PF21948"/>
    </source>
</evidence>
<gene>
    <name evidence="6" type="ORF">CVT24_011748</name>
</gene>
<dbReference type="GO" id="GO:0017118">
    <property type="term" value="F:lipoyltransferase activity"/>
    <property type="evidence" value="ECO:0007669"/>
    <property type="project" value="TreeGrafter"/>
</dbReference>
<dbReference type="InterPro" id="IPR004562">
    <property type="entry name" value="LipoylTrfase_LipoateP_Ligase"/>
</dbReference>
<dbReference type="Gene3D" id="3.30.390.50">
    <property type="entry name" value="CO dehydrogenase flavoprotein, C-terminal domain"/>
    <property type="match status" value="1"/>
</dbReference>
<evidence type="ECO:0000256" key="3">
    <source>
        <dbReference type="ARBA" id="ARBA00008242"/>
    </source>
</evidence>
<comment type="similarity">
    <text evidence="3">Belongs to the LplA family.</text>
</comment>
<proteinExistence type="inferred from homology"/>
<dbReference type="AlphaFoldDB" id="A0A409VYL6"/>
<comment type="function">
    <text evidence="1">Catalyzes both the ATP-dependent activation of exogenously supplied lipoate to lipoyl-AMP and the transfer of the activated lipoyl onto the lipoyl domains of lipoate-dependent enzymes.</text>
</comment>
<name>A0A409VYL6_9AGAR</name>
<evidence type="ECO:0000313" key="7">
    <source>
        <dbReference type="Proteomes" id="UP000284842"/>
    </source>
</evidence>
<evidence type="ECO:0000313" key="6">
    <source>
        <dbReference type="EMBL" id="PPQ71362.1"/>
    </source>
</evidence>
<dbReference type="EMBL" id="NHTK01005918">
    <property type="protein sequence ID" value="PPQ71362.1"/>
    <property type="molecule type" value="Genomic_DNA"/>
</dbReference>
<sequence length="186" mass="21051">MLINSRLETLGGILRPEKLNILTKGVESVRSPVCNLIQYAPHLNHQAFTDAVVESFKSNYGLTPSIQTVHEEDGASVKYIQNGIKELQSWEWKYGQSPEFTQRLEKTFSWGTTVADIKCRHGIIEEVRLNVIGGQPPIPQTETALQFISHNFKGQKYGFIDLDRDSFPTEDAWSNDIKSWLAKTGK</sequence>
<dbReference type="InterPro" id="IPR045864">
    <property type="entry name" value="aa-tRNA-synth_II/BPL/LPL"/>
</dbReference>
<evidence type="ECO:0000256" key="2">
    <source>
        <dbReference type="ARBA" id="ARBA00005085"/>
    </source>
</evidence>
<dbReference type="Pfam" id="PF21948">
    <property type="entry name" value="LplA-B_cat"/>
    <property type="match status" value="1"/>
</dbReference>
<feature type="domain" description="BPL/LPL catalytic" evidence="5">
    <location>
        <begin position="1"/>
        <end position="57"/>
    </location>
</feature>
<evidence type="ECO:0000256" key="1">
    <source>
        <dbReference type="ARBA" id="ARBA00003253"/>
    </source>
</evidence>
<dbReference type="PANTHER" id="PTHR12561:SF3">
    <property type="entry name" value="LIPOYLTRANSFERASE 1, MITOCHONDRIAL"/>
    <property type="match status" value="1"/>
</dbReference>
<dbReference type="OrthoDB" id="201621at2759"/>
<comment type="pathway">
    <text evidence="2">Protein modification; protein lipoylation via exogenous pathway; protein N(6)-(lipoyl)lysine from lipoate: step 2/2.</text>
</comment>
<dbReference type="STRING" id="181874.A0A409VYL6"/>
<dbReference type="GO" id="GO:0005739">
    <property type="term" value="C:mitochondrion"/>
    <property type="evidence" value="ECO:0007669"/>
    <property type="project" value="TreeGrafter"/>
</dbReference>
<evidence type="ECO:0000256" key="4">
    <source>
        <dbReference type="ARBA" id="ARBA00015925"/>
    </source>
</evidence>
<protein>
    <recommendedName>
        <fullName evidence="4">Putative lipoate-protein ligase A</fullName>
    </recommendedName>
</protein>
<dbReference type="Proteomes" id="UP000284842">
    <property type="component" value="Unassembled WGS sequence"/>
</dbReference>
<dbReference type="InterPro" id="IPR004143">
    <property type="entry name" value="BPL_LPL_catalytic"/>
</dbReference>
<dbReference type="InParanoid" id="A0A409VYL6"/>
<dbReference type="SUPFAM" id="SSF55681">
    <property type="entry name" value="Class II aaRS and biotin synthetases"/>
    <property type="match status" value="1"/>
</dbReference>